<dbReference type="EMBL" id="BSUK01000001">
    <property type="protein sequence ID" value="GMA23634.1"/>
    <property type="molecule type" value="Genomic_DNA"/>
</dbReference>
<comment type="caution">
    <text evidence="2">The sequence shown here is derived from an EMBL/GenBank/DDBJ whole genome shotgun (WGS) entry which is preliminary data.</text>
</comment>
<keyword evidence="1" id="KW-0812">Transmembrane</keyword>
<accession>A0ABQ6HYR1</accession>
<organism evidence="2 3">
    <name type="scientific">Luteimicrobium album</name>
    <dbReference type="NCBI Taxonomy" id="1054550"/>
    <lineage>
        <taxon>Bacteria</taxon>
        <taxon>Bacillati</taxon>
        <taxon>Actinomycetota</taxon>
        <taxon>Actinomycetes</taxon>
        <taxon>Micrococcales</taxon>
        <taxon>Luteimicrobium</taxon>
    </lineage>
</organism>
<feature type="transmembrane region" description="Helical" evidence="1">
    <location>
        <begin position="12"/>
        <end position="28"/>
    </location>
</feature>
<feature type="transmembrane region" description="Helical" evidence="1">
    <location>
        <begin position="34"/>
        <end position="51"/>
    </location>
</feature>
<proteinExistence type="predicted"/>
<keyword evidence="1" id="KW-1133">Transmembrane helix</keyword>
<evidence type="ECO:0008006" key="4">
    <source>
        <dbReference type="Google" id="ProtNLM"/>
    </source>
</evidence>
<dbReference type="RefSeq" id="WP_284292605.1">
    <property type="nucleotide sequence ID" value="NZ_BSUK01000001.1"/>
</dbReference>
<keyword evidence="3" id="KW-1185">Reference proteome</keyword>
<evidence type="ECO:0000256" key="1">
    <source>
        <dbReference type="SAM" id="Phobius"/>
    </source>
</evidence>
<dbReference type="Proteomes" id="UP001157091">
    <property type="component" value="Unassembled WGS sequence"/>
</dbReference>
<reference evidence="3" key="1">
    <citation type="journal article" date="2019" name="Int. J. Syst. Evol. Microbiol.">
        <title>The Global Catalogue of Microorganisms (GCM) 10K type strain sequencing project: providing services to taxonomists for standard genome sequencing and annotation.</title>
        <authorList>
            <consortium name="The Broad Institute Genomics Platform"/>
            <consortium name="The Broad Institute Genome Sequencing Center for Infectious Disease"/>
            <person name="Wu L."/>
            <person name="Ma J."/>
        </authorList>
    </citation>
    <scope>NUCLEOTIDE SEQUENCE [LARGE SCALE GENOMIC DNA]</scope>
    <source>
        <strain evidence="3">NBRC 106348</strain>
    </source>
</reference>
<sequence length="134" mass="14061">MEHTHRGLAPSTRILLTLAAAVVALAGLHAARGVFGPIALGAVIVIIVLPLRAPLVARGWPSWLANTAVIVAAYLILAILLAMLVFAGVQFGNLVAEHVDDLRQAATDLTDRLTDLGLASTTADDAARWLDPRS</sequence>
<name>A0ABQ6HYR1_9MICO</name>
<gene>
    <name evidence="2" type="ORF">GCM10025864_13930</name>
</gene>
<protein>
    <recommendedName>
        <fullName evidence="4">AI-2E family transporter</fullName>
    </recommendedName>
</protein>
<feature type="transmembrane region" description="Helical" evidence="1">
    <location>
        <begin position="63"/>
        <end position="87"/>
    </location>
</feature>
<evidence type="ECO:0000313" key="2">
    <source>
        <dbReference type="EMBL" id="GMA23634.1"/>
    </source>
</evidence>
<evidence type="ECO:0000313" key="3">
    <source>
        <dbReference type="Proteomes" id="UP001157091"/>
    </source>
</evidence>
<keyword evidence="1" id="KW-0472">Membrane</keyword>